<dbReference type="Gene3D" id="3.30.160.150">
    <property type="entry name" value="Lipoprotein like domain"/>
    <property type="match status" value="1"/>
</dbReference>
<dbReference type="InterPro" id="IPR007485">
    <property type="entry name" value="LPS_assembly_LptE"/>
</dbReference>
<comment type="caution">
    <text evidence="1">The sequence shown here is derived from an EMBL/GenBank/DDBJ whole genome shotgun (WGS) entry which is preliminary data.</text>
</comment>
<dbReference type="PROSITE" id="PS51257">
    <property type="entry name" value="PROKAR_LIPOPROTEIN"/>
    <property type="match status" value="1"/>
</dbReference>
<protein>
    <recommendedName>
        <fullName evidence="3">Lipopolysaccharide-assembly</fullName>
    </recommendedName>
</protein>
<dbReference type="Pfam" id="PF04390">
    <property type="entry name" value="LptE"/>
    <property type="match status" value="1"/>
</dbReference>
<dbReference type="AlphaFoldDB" id="A0A1X0YE08"/>
<evidence type="ECO:0000313" key="1">
    <source>
        <dbReference type="EMBL" id="ORJ63349.1"/>
    </source>
</evidence>
<sequence>MKFVPVRALLLGALLLCLLAAGCGYRFRGQGNSLPGGVHSVYIEMFVNRTTEPFLENRLTNAVTRRFARKREVEVAAHRSGAEAVLSGEITVYETEPISYDRNDKVTEYRSIMTVTVVLSRLDSGKTLWKGTLSWSEEYLADADKAIQDDRELAAEVQISDRLSDEILSHLLENF</sequence>
<dbReference type="GO" id="GO:0043165">
    <property type="term" value="P:Gram-negative-bacterium-type cell outer membrane assembly"/>
    <property type="evidence" value="ECO:0007669"/>
    <property type="project" value="InterPro"/>
</dbReference>
<organism evidence="1 2">
    <name type="scientific">Geothermobacter hydrogeniphilus</name>
    <dbReference type="NCBI Taxonomy" id="1969733"/>
    <lineage>
        <taxon>Bacteria</taxon>
        <taxon>Pseudomonadati</taxon>
        <taxon>Thermodesulfobacteriota</taxon>
        <taxon>Desulfuromonadia</taxon>
        <taxon>Desulfuromonadales</taxon>
        <taxon>Geothermobacteraceae</taxon>
        <taxon>Geothermobacter</taxon>
    </lineage>
</organism>
<evidence type="ECO:0000313" key="2">
    <source>
        <dbReference type="Proteomes" id="UP000193136"/>
    </source>
</evidence>
<reference evidence="1 2" key="1">
    <citation type="submission" date="2017-03" db="EMBL/GenBank/DDBJ databases">
        <title>Genome sequence of Geothermobacter sp. EPR-M, Deep-Sea Iron Reducer.</title>
        <authorList>
            <person name="Tully B."/>
            <person name="Savalia P."/>
            <person name="Abuyen K."/>
            <person name="Baughan C."/>
            <person name="Romero E."/>
            <person name="Ronkowski C."/>
            <person name="Torres B."/>
            <person name="Tremblay J."/>
            <person name="Trujillo A."/>
            <person name="Tyler M."/>
            <person name="Perez-Rodriguez I."/>
            <person name="Amend J."/>
        </authorList>
    </citation>
    <scope>NUCLEOTIDE SEQUENCE [LARGE SCALE GENOMIC DNA]</scope>
    <source>
        <strain evidence="1 2">EPR-M</strain>
    </source>
</reference>
<dbReference type="RefSeq" id="WP_085008347.1">
    <property type="nucleotide sequence ID" value="NZ_NAAD01000001.1"/>
</dbReference>
<evidence type="ECO:0008006" key="3">
    <source>
        <dbReference type="Google" id="ProtNLM"/>
    </source>
</evidence>
<dbReference type="OrthoDB" id="5511003at2"/>
<name>A0A1X0YE08_9BACT</name>
<gene>
    <name evidence="1" type="ORF">B5V00_00350</name>
</gene>
<proteinExistence type="predicted"/>
<dbReference type="STRING" id="1969733.B5V00_00350"/>
<accession>A0A1X0YE08</accession>
<dbReference type="GO" id="GO:0019867">
    <property type="term" value="C:outer membrane"/>
    <property type="evidence" value="ECO:0007669"/>
    <property type="project" value="InterPro"/>
</dbReference>
<dbReference type="Proteomes" id="UP000193136">
    <property type="component" value="Unassembled WGS sequence"/>
</dbReference>
<keyword evidence="2" id="KW-1185">Reference proteome</keyword>
<dbReference type="EMBL" id="NAAD01000001">
    <property type="protein sequence ID" value="ORJ63349.1"/>
    <property type="molecule type" value="Genomic_DNA"/>
</dbReference>